<sequence length="58" mass="6481">LATLWRCIDEVAKRPVVSPGKYKIKVVDKDGTREVEFSNVMPSFLSVFLALNSLLLSV</sequence>
<protein>
    <submittedName>
        <fullName evidence="1">Uncharacterized protein</fullName>
    </submittedName>
</protein>
<proteinExistence type="predicted"/>
<feature type="non-terminal residue" evidence="1">
    <location>
        <position position="1"/>
    </location>
</feature>
<reference evidence="1" key="2">
    <citation type="journal article" date="2023" name="Proc. Natl. Acad. Sci. U.S.A.">
        <title>A global phylogenomic analysis of the shiitake genus Lentinula.</title>
        <authorList>
            <person name="Sierra-Patev S."/>
            <person name="Min B."/>
            <person name="Naranjo-Ortiz M."/>
            <person name="Looney B."/>
            <person name="Konkel Z."/>
            <person name="Slot J.C."/>
            <person name="Sakamoto Y."/>
            <person name="Steenwyk J.L."/>
            <person name="Rokas A."/>
            <person name="Carro J."/>
            <person name="Camarero S."/>
            <person name="Ferreira P."/>
            <person name="Molpeceres G."/>
            <person name="Ruiz-Duenas F.J."/>
            <person name="Serrano A."/>
            <person name="Henrissat B."/>
            <person name="Drula E."/>
            <person name="Hughes K.W."/>
            <person name="Mata J.L."/>
            <person name="Ishikawa N.K."/>
            <person name="Vargas-Isla R."/>
            <person name="Ushijima S."/>
            <person name="Smith C.A."/>
            <person name="Donoghue J."/>
            <person name="Ahrendt S."/>
            <person name="Andreopoulos W."/>
            <person name="He G."/>
            <person name="LaButti K."/>
            <person name="Lipzen A."/>
            <person name="Ng V."/>
            <person name="Riley R."/>
            <person name="Sandor L."/>
            <person name="Barry K."/>
            <person name="Martinez A.T."/>
            <person name="Xiao Y."/>
            <person name="Gibbons J.G."/>
            <person name="Terashima K."/>
            <person name="Grigoriev I.V."/>
            <person name="Hibbett D."/>
        </authorList>
    </citation>
    <scope>NUCLEOTIDE SEQUENCE</scope>
    <source>
        <strain evidence="1">Sp2 HRB7682 ss15</strain>
    </source>
</reference>
<accession>A0A9W9DPJ5</accession>
<name>A0A9W9DPJ5_9AGAR</name>
<evidence type="ECO:0000313" key="1">
    <source>
        <dbReference type="EMBL" id="KAJ4478771.1"/>
    </source>
</evidence>
<reference evidence="1" key="1">
    <citation type="submission" date="2022-08" db="EMBL/GenBank/DDBJ databases">
        <authorList>
            <consortium name="DOE Joint Genome Institute"/>
            <person name="Min B."/>
            <person name="Riley R."/>
            <person name="Sierra-Patev S."/>
            <person name="Naranjo-Ortiz M."/>
            <person name="Looney B."/>
            <person name="Konkel Z."/>
            <person name="Slot J.C."/>
            <person name="Sakamoto Y."/>
            <person name="Steenwyk J.L."/>
            <person name="Rokas A."/>
            <person name="Carro J."/>
            <person name="Camarero S."/>
            <person name="Ferreira P."/>
            <person name="Molpeceres G."/>
            <person name="Ruiz-Duenas F.J."/>
            <person name="Serrano A."/>
            <person name="Henrissat B."/>
            <person name="Drula E."/>
            <person name="Hughes K.W."/>
            <person name="Mata J.L."/>
            <person name="Ishikawa N.K."/>
            <person name="Vargas-Isla R."/>
            <person name="Ushijima S."/>
            <person name="Smith C.A."/>
            <person name="Ahrendt S."/>
            <person name="Andreopoulos W."/>
            <person name="He G."/>
            <person name="Labutti K."/>
            <person name="Lipzen A."/>
            <person name="Ng V."/>
            <person name="Sandor L."/>
            <person name="Barry K."/>
            <person name="Martinez A.T."/>
            <person name="Xiao Y."/>
            <person name="Gibbons J.G."/>
            <person name="Terashima K."/>
            <person name="Hibbett D.S."/>
            <person name="Grigoriev I.V."/>
        </authorList>
    </citation>
    <scope>NUCLEOTIDE SEQUENCE</scope>
    <source>
        <strain evidence="1">Sp2 HRB7682 ss15</strain>
    </source>
</reference>
<evidence type="ECO:0000313" key="2">
    <source>
        <dbReference type="Proteomes" id="UP001150238"/>
    </source>
</evidence>
<comment type="caution">
    <text evidence="1">The sequence shown here is derived from an EMBL/GenBank/DDBJ whole genome shotgun (WGS) entry which is preliminary data.</text>
</comment>
<gene>
    <name evidence="1" type="ORF">C8J55DRAFT_430046</name>
</gene>
<organism evidence="1 2">
    <name type="scientific">Lentinula lateritia</name>
    <dbReference type="NCBI Taxonomy" id="40482"/>
    <lineage>
        <taxon>Eukaryota</taxon>
        <taxon>Fungi</taxon>
        <taxon>Dikarya</taxon>
        <taxon>Basidiomycota</taxon>
        <taxon>Agaricomycotina</taxon>
        <taxon>Agaricomycetes</taxon>
        <taxon>Agaricomycetidae</taxon>
        <taxon>Agaricales</taxon>
        <taxon>Marasmiineae</taxon>
        <taxon>Omphalotaceae</taxon>
        <taxon>Lentinula</taxon>
    </lineage>
</organism>
<dbReference type="AlphaFoldDB" id="A0A9W9DPJ5"/>
<dbReference type="Proteomes" id="UP001150238">
    <property type="component" value="Unassembled WGS sequence"/>
</dbReference>
<dbReference type="EMBL" id="JANVFS010000017">
    <property type="protein sequence ID" value="KAJ4478771.1"/>
    <property type="molecule type" value="Genomic_DNA"/>
</dbReference>